<organism evidence="2 3">
    <name type="scientific">Rattus norvegicus</name>
    <name type="common">Rat</name>
    <dbReference type="NCBI Taxonomy" id="10116"/>
    <lineage>
        <taxon>Eukaryota</taxon>
        <taxon>Metazoa</taxon>
        <taxon>Chordata</taxon>
        <taxon>Craniata</taxon>
        <taxon>Vertebrata</taxon>
        <taxon>Euteleostomi</taxon>
        <taxon>Mammalia</taxon>
        <taxon>Eutheria</taxon>
        <taxon>Euarchontoglires</taxon>
        <taxon>Glires</taxon>
        <taxon>Rodentia</taxon>
        <taxon>Myomorpha</taxon>
        <taxon>Muroidea</taxon>
        <taxon>Muridae</taxon>
        <taxon>Murinae</taxon>
        <taxon>Rattus</taxon>
    </lineage>
</organism>
<feature type="region of interest" description="Disordered" evidence="1">
    <location>
        <begin position="1"/>
        <end position="28"/>
    </location>
</feature>
<sequence length="73" mass="8387">MQALSSPNPTDPLADGAAMEEPQSPSRETVRAWTRMTFKSIREIIKCASLLFCQQFLLLLFTFSEHRLRFIPD</sequence>
<evidence type="ECO:0000256" key="1">
    <source>
        <dbReference type="SAM" id="MobiDB-lite"/>
    </source>
</evidence>
<name>A6J8X7_RAT</name>
<accession>A6J8X7</accession>
<dbReference type="EMBL" id="CH473979">
    <property type="protein sequence ID" value="EDM08107.1"/>
    <property type="molecule type" value="Genomic_DNA"/>
</dbReference>
<dbReference type="AlphaFoldDB" id="A6J8X7"/>
<protein>
    <submittedName>
        <fullName evidence="2">RCG54367</fullName>
    </submittedName>
</protein>
<evidence type="ECO:0000313" key="2">
    <source>
        <dbReference type="EMBL" id="EDM08107.1"/>
    </source>
</evidence>
<dbReference type="Proteomes" id="UP000234681">
    <property type="component" value="Chromosome 1"/>
</dbReference>
<evidence type="ECO:0000313" key="3">
    <source>
        <dbReference type="Proteomes" id="UP000234681"/>
    </source>
</evidence>
<reference evidence="2 3" key="1">
    <citation type="submission" date="2005-09" db="EMBL/GenBank/DDBJ databases">
        <authorList>
            <person name="Mural R.J."/>
            <person name="Li P.W."/>
            <person name="Adams M.D."/>
            <person name="Amanatides P.G."/>
            <person name="Baden-Tillson H."/>
            <person name="Barnstead M."/>
            <person name="Chin S.H."/>
            <person name="Dew I."/>
            <person name="Evans C.A."/>
            <person name="Ferriera S."/>
            <person name="Flanigan M."/>
            <person name="Fosler C."/>
            <person name="Glodek A."/>
            <person name="Gu Z."/>
            <person name="Holt R.A."/>
            <person name="Jennings D."/>
            <person name="Kraft C.L."/>
            <person name="Lu F."/>
            <person name="Nguyen T."/>
            <person name="Nusskern D.R."/>
            <person name="Pfannkoch C.M."/>
            <person name="Sitter C."/>
            <person name="Sutton G.G."/>
            <person name="Venter J.C."/>
            <person name="Wang Z."/>
            <person name="Woodage T."/>
            <person name="Zheng X.H."/>
            <person name="Zhong F."/>
        </authorList>
    </citation>
    <scope>NUCLEOTIDE SEQUENCE [LARGE SCALE GENOMIC DNA]</scope>
    <source>
        <strain>BN</strain>
        <strain evidence="3">Sprague-Dawley</strain>
    </source>
</reference>
<gene>
    <name evidence="2" type="ORF">rCG_54367</name>
</gene>
<proteinExistence type="predicted"/>